<dbReference type="Proteomes" id="UP000233414">
    <property type="component" value="Unassembled WGS sequence"/>
</dbReference>
<dbReference type="EMBL" id="PGYQ01000001">
    <property type="protein sequence ID" value="PKL72668.1"/>
    <property type="molecule type" value="Genomic_DNA"/>
</dbReference>
<gene>
    <name evidence="1" type="ORF">CVV26_00150</name>
</gene>
<evidence type="ECO:0008006" key="3">
    <source>
        <dbReference type="Google" id="ProtNLM"/>
    </source>
</evidence>
<dbReference type="SUPFAM" id="SSF52540">
    <property type="entry name" value="P-loop containing nucleoside triphosphate hydrolases"/>
    <property type="match status" value="1"/>
</dbReference>
<dbReference type="PANTHER" id="PTHR11669">
    <property type="entry name" value="REPLICATION FACTOR C / DNA POLYMERASE III GAMMA-TAU SUBUNIT"/>
    <property type="match status" value="1"/>
</dbReference>
<dbReference type="AlphaFoldDB" id="A0A2N1UP51"/>
<dbReference type="Gene3D" id="3.40.50.300">
    <property type="entry name" value="P-loop containing nucleotide triphosphate hydrolases"/>
    <property type="match status" value="1"/>
</dbReference>
<evidence type="ECO:0000313" key="1">
    <source>
        <dbReference type="EMBL" id="PKL72668.1"/>
    </source>
</evidence>
<name>A0A2N1UP51_9BACT</name>
<accession>A0A2N1UP51</accession>
<protein>
    <recommendedName>
        <fullName evidence="3">DNA polymerase III subunit delta</fullName>
    </recommendedName>
</protein>
<evidence type="ECO:0000313" key="2">
    <source>
        <dbReference type="Proteomes" id="UP000233414"/>
    </source>
</evidence>
<dbReference type="PANTHER" id="PTHR11669:SF8">
    <property type="entry name" value="DNA POLYMERASE III SUBUNIT DELTA"/>
    <property type="match status" value="1"/>
</dbReference>
<dbReference type="GO" id="GO:0006261">
    <property type="term" value="P:DNA-templated DNA replication"/>
    <property type="evidence" value="ECO:0007669"/>
    <property type="project" value="TreeGrafter"/>
</dbReference>
<sequence>MNSIIGHEKIIYFLQKSIKNDKLNHAYLFCGPAHLGKTTIAKNFLSEILCEKKCKKCIHCLNLEKNTHPDVYFINKEKDKKNITIEQIRFLQEKLIRHSFHGSYKIILINQAETLSLGAANCLLKSLEEPNPKTIFILIAENTNLLPKTIISRTQILKFLPVATKDIVNYFEKQFNLEANQALELAKISINKPGLAITFFQNQNLLEEHKKQIREFINFPQKNLNEKFQIIEKTLSTKNEFLENIKILQNILSQWDLIIRDLILIKNSLNIFIIHSFLENELKELVQNYDENQLLQILKKIKKSKEYLFTNANPKLVFENFTLNL</sequence>
<dbReference type="InterPro" id="IPR050238">
    <property type="entry name" value="DNA_Rep/Repair_Clamp_Loader"/>
</dbReference>
<dbReference type="Pfam" id="PF13177">
    <property type="entry name" value="DNA_pol3_delta2"/>
    <property type="match status" value="1"/>
</dbReference>
<organism evidence="1 2">
    <name type="scientific">Candidatus Kuenenbacteria bacterium HGW-Kuenenbacteria-1</name>
    <dbReference type="NCBI Taxonomy" id="2013812"/>
    <lineage>
        <taxon>Bacteria</taxon>
        <taxon>Candidatus Kueneniibacteriota</taxon>
    </lineage>
</organism>
<dbReference type="InterPro" id="IPR027417">
    <property type="entry name" value="P-loop_NTPase"/>
</dbReference>
<reference evidence="1 2" key="1">
    <citation type="journal article" date="2017" name="ISME J.">
        <title>Potential for microbial H2 and metal transformations associated with novel bacteria and archaea in deep terrestrial subsurface sediments.</title>
        <authorList>
            <person name="Hernsdorf A.W."/>
            <person name="Amano Y."/>
            <person name="Miyakawa K."/>
            <person name="Ise K."/>
            <person name="Suzuki Y."/>
            <person name="Anantharaman K."/>
            <person name="Probst A."/>
            <person name="Burstein D."/>
            <person name="Thomas B.C."/>
            <person name="Banfield J.F."/>
        </authorList>
    </citation>
    <scope>NUCLEOTIDE SEQUENCE [LARGE SCALE GENOMIC DNA]</scope>
    <source>
        <strain evidence="1">HGW-Kuenenbacteria-1</strain>
    </source>
</reference>
<comment type="caution">
    <text evidence="1">The sequence shown here is derived from an EMBL/GenBank/DDBJ whole genome shotgun (WGS) entry which is preliminary data.</text>
</comment>
<proteinExistence type="predicted"/>